<proteinExistence type="inferred from homology"/>
<comment type="function">
    <text evidence="11">Plays a central role in 2-thiolation of mcm(5)S(2)U at tRNA wobble positions of cytosolic tRNA(Lys), tRNA(Glu) and tRNA(Gln). Acts by mediating the C-terminal thiocarboxylation of the sulfur carrier URM1. Its N-terminus first activates URM1 as acyl-adenylate (-COAMP), then the persulfide sulfur on the catalytic cysteine is transferred to URM1 to form thiocarboxylation (-COSH) of its C-terminus. The reaction probably involves hydrogen sulfide that is generated from the persulfide intermediate and that acts as nucleophile towards URM1. Subsequently, a transient disulfide bond is formed. Does not use thiosulfate as sulfur donor; NFS1 probably acting as a sulfur donor for thiocarboxylation reactions.</text>
</comment>
<feature type="binding site" evidence="11">
    <location>
        <position position="305"/>
    </location>
    <ligand>
        <name>Zn(2+)</name>
        <dbReference type="ChEBI" id="CHEBI:29105"/>
    </ligand>
</feature>
<dbReference type="GO" id="GO:0005524">
    <property type="term" value="F:ATP binding"/>
    <property type="evidence" value="ECO:0007669"/>
    <property type="project" value="UniProtKB-KW"/>
</dbReference>
<sequence>MESTDSATLFSAELKKQLDKKDQEIEKLKKLLEQYQESACDQNFLRHEREDFHLASVDPVSRLSKNDIERYSRQLILPEFGVKGQMKLQSTSVLIVGAGGLGCPAAVYLAAAGIGRLGVVDYDEVELSNLHRQILHTSDRVGISKSLSIVRSCQRLNSRVEYVPYHLQLSSDNAMDIISRYDIVLDATDNVATRYLLNDACVMAGKPLVSGSALRFEGQLTVYNCSGGPCYRCLFPQPPPPETVTNCAEGGVIGVVPGIIGSMQALEAIKIGSGIGTSYSQRMLLFDALDGTFRCVKLRPRSQACVVCGEQPTVTQLIDYVQFCGAAATDKEQELKVLDKSSRISAKEYHSMLTSGLDHVLLDVRPEVEMDICQLPHPNINIPYATFTKDVQRAASQILDKMEDLKHGYHSNNPQEDQAYRYQQQHKRGLNTEPSDEAWLTNPPAIVCVCRRGNDSQFAVRMLQKEIQARLTRGEADHGGDQGIKIVDIRGGLHAWARHVDDQFPVY</sequence>
<dbReference type="EC" id="2.8.1.-" evidence="11"/>
<dbReference type="GO" id="GO:0042292">
    <property type="term" value="F:URM1 activating enzyme activity"/>
    <property type="evidence" value="ECO:0007669"/>
    <property type="project" value="TreeGrafter"/>
</dbReference>
<comment type="cofactor">
    <cofactor evidence="11">
        <name>Zn(2+)</name>
        <dbReference type="ChEBI" id="CHEBI:29105"/>
    </cofactor>
    <text evidence="11">Binds 1 zinc ion per subunit.</text>
</comment>
<dbReference type="InterPro" id="IPR036873">
    <property type="entry name" value="Rhodanese-like_dom_sf"/>
</dbReference>
<keyword evidence="12" id="KW-0175">Coiled coil</keyword>
<dbReference type="GO" id="GO:0070566">
    <property type="term" value="F:adenylyltransferase activity"/>
    <property type="evidence" value="ECO:0007669"/>
    <property type="project" value="InterPro"/>
</dbReference>
<dbReference type="FunFam" id="3.40.50.720:FF:000206">
    <property type="entry name" value="Adenylyltransferase and sulfurtransferase MOCS3"/>
    <property type="match status" value="1"/>
</dbReference>
<dbReference type="GO" id="GO:0046872">
    <property type="term" value="F:metal ion binding"/>
    <property type="evidence" value="ECO:0007669"/>
    <property type="project" value="UniProtKB-KW"/>
</dbReference>
<evidence type="ECO:0000256" key="3">
    <source>
        <dbReference type="ARBA" id="ARBA00022679"/>
    </source>
</evidence>
<keyword evidence="6 11" id="KW-0547">Nucleotide-binding</keyword>
<protein>
    <recommendedName>
        <fullName evidence="11">Adenylyltransferase and sulfurtransferase MOCS3 homolog</fullName>
    </recommendedName>
    <alternativeName>
        <fullName evidence="11">UBA4 homolog</fullName>
    </alternativeName>
    <alternativeName>
        <fullName evidence="11">Ubiquitin-like protein activator 4 homolog</fullName>
    </alternativeName>
    <domain>
        <recommendedName>
            <fullName evidence="11">Adenylyltransferase</fullName>
            <ecNumber evidence="11">2.7.7.-</ecNumber>
        </recommendedName>
    </domain>
    <domain>
        <recommendedName>
            <fullName evidence="11">Sulfurtransferase</fullName>
            <ecNumber evidence="11">2.8.1.-</ecNumber>
        </recommendedName>
    </domain>
</protein>
<feature type="binding site" evidence="11">
    <location>
        <position position="145"/>
    </location>
    <ligand>
        <name>ATP</name>
        <dbReference type="ChEBI" id="CHEBI:30616"/>
    </ligand>
</feature>
<feature type="binding site" evidence="11">
    <location>
        <position position="100"/>
    </location>
    <ligand>
        <name>ATP</name>
        <dbReference type="ChEBI" id="CHEBI:30616"/>
    </ligand>
</feature>
<keyword evidence="2 11" id="KW-0963">Cytoplasm</keyword>
<dbReference type="EMBL" id="BLXT01006999">
    <property type="protein sequence ID" value="GFO35333.1"/>
    <property type="molecule type" value="Genomic_DNA"/>
</dbReference>
<feature type="binding site" evidence="11">
    <location>
        <position position="121"/>
    </location>
    <ligand>
        <name>ATP</name>
        <dbReference type="ChEBI" id="CHEBI:30616"/>
    </ligand>
</feature>
<evidence type="ECO:0000313" key="14">
    <source>
        <dbReference type="EMBL" id="GFO35333.1"/>
    </source>
</evidence>
<dbReference type="InterPro" id="IPR035985">
    <property type="entry name" value="Ubiquitin-activating_enz"/>
</dbReference>
<keyword evidence="15" id="KW-1185">Reference proteome</keyword>
<comment type="caution">
    <text evidence="14">The sequence shown here is derived from an EMBL/GenBank/DDBJ whole genome shotgun (WGS) entry which is preliminary data.</text>
</comment>
<dbReference type="Pfam" id="PF00899">
    <property type="entry name" value="ThiF"/>
    <property type="match status" value="1"/>
</dbReference>
<dbReference type="PANTHER" id="PTHR10953">
    <property type="entry name" value="UBIQUITIN-ACTIVATING ENZYME E1"/>
    <property type="match status" value="1"/>
</dbReference>
<dbReference type="GO" id="GO:0006777">
    <property type="term" value="P:Mo-molybdopterin cofactor biosynthetic process"/>
    <property type="evidence" value="ECO:0007669"/>
    <property type="project" value="UniProtKB-UniRule"/>
</dbReference>
<evidence type="ECO:0000256" key="6">
    <source>
        <dbReference type="ARBA" id="ARBA00022741"/>
    </source>
</evidence>
<evidence type="ECO:0000259" key="13">
    <source>
        <dbReference type="PROSITE" id="PS50206"/>
    </source>
</evidence>
<evidence type="ECO:0000256" key="7">
    <source>
        <dbReference type="ARBA" id="ARBA00022833"/>
    </source>
</evidence>
<organism evidence="14 15">
    <name type="scientific">Plakobranchus ocellatus</name>
    <dbReference type="NCBI Taxonomy" id="259542"/>
    <lineage>
        <taxon>Eukaryota</taxon>
        <taxon>Metazoa</taxon>
        <taxon>Spiralia</taxon>
        <taxon>Lophotrochozoa</taxon>
        <taxon>Mollusca</taxon>
        <taxon>Gastropoda</taxon>
        <taxon>Heterobranchia</taxon>
        <taxon>Euthyneura</taxon>
        <taxon>Panpulmonata</taxon>
        <taxon>Sacoglossa</taxon>
        <taxon>Placobranchoidea</taxon>
        <taxon>Plakobranchidae</taxon>
        <taxon>Plakobranchus</taxon>
    </lineage>
</organism>
<dbReference type="AlphaFoldDB" id="A0AAV4CU09"/>
<evidence type="ECO:0000256" key="11">
    <source>
        <dbReference type="HAMAP-Rule" id="MF_03049"/>
    </source>
</evidence>
<name>A0AAV4CU09_9GAST</name>
<dbReference type="GO" id="GO:0004792">
    <property type="term" value="F:thiosulfate-cyanide sulfurtransferase activity"/>
    <property type="evidence" value="ECO:0007669"/>
    <property type="project" value="TreeGrafter"/>
</dbReference>
<keyword evidence="14" id="KW-0548">Nucleotidyltransferase</keyword>
<feature type="binding site" evidence="11">
    <location>
        <position position="233"/>
    </location>
    <ligand>
        <name>Zn(2+)</name>
        <dbReference type="ChEBI" id="CHEBI:29105"/>
    </ligand>
</feature>
<comment type="subcellular location">
    <subcellularLocation>
        <location evidence="1">Cytoplasm</location>
        <location evidence="1">Cytosol</location>
    </subcellularLocation>
</comment>
<evidence type="ECO:0000256" key="10">
    <source>
        <dbReference type="ARBA" id="ARBA00023268"/>
    </source>
</evidence>
<evidence type="ECO:0000256" key="9">
    <source>
        <dbReference type="ARBA" id="ARBA00023150"/>
    </source>
</evidence>
<keyword evidence="8 11" id="KW-0067">ATP-binding</keyword>
<evidence type="ECO:0000256" key="8">
    <source>
        <dbReference type="ARBA" id="ARBA00022840"/>
    </source>
</evidence>
<evidence type="ECO:0000313" key="15">
    <source>
        <dbReference type="Proteomes" id="UP000735302"/>
    </source>
</evidence>
<feature type="binding site" evidence="11">
    <location>
        <position position="308"/>
    </location>
    <ligand>
        <name>Zn(2+)</name>
        <dbReference type="ChEBI" id="CHEBI:29105"/>
    </ligand>
</feature>
<feature type="binding site" evidence="11">
    <location>
        <position position="230"/>
    </location>
    <ligand>
        <name>Zn(2+)</name>
        <dbReference type="ChEBI" id="CHEBI:29105"/>
    </ligand>
</feature>
<dbReference type="InterPro" id="IPR000594">
    <property type="entry name" value="ThiF_NAD_FAD-bd"/>
</dbReference>
<dbReference type="InterPro" id="IPR001763">
    <property type="entry name" value="Rhodanese-like_dom"/>
</dbReference>
<dbReference type="InterPro" id="IPR045886">
    <property type="entry name" value="ThiF/MoeB/HesA"/>
</dbReference>
<gene>
    <name evidence="14" type="ORF">PoB_006183800</name>
</gene>
<evidence type="ECO:0000256" key="1">
    <source>
        <dbReference type="ARBA" id="ARBA00004514"/>
    </source>
</evidence>
<feature type="active site" description="Glycyl thioester intermediate; for adenylyltransferase activity" evidence="11">
    <location>
        <position position="247"/>
    </location>
</feature>
<dbReference type="SMART" id="SM00450">
    <property type="entry name" value="RHOD"/>
    <property type="match status" value="1"/>
</dbReference>
<keyword evidence="4 11" id="KW-0819">tRNA processing</keyword>
<dbReference type="SUPFAM" id="SSF69572">
    <property type="entry name" value="Activating enzymes of the ubiquitin-like proteins"/>
    <property type="match status" value="1"/>
</dbReference>
<dbReference type="GO" id="GO:0032447">
    <property type="term" value="P:protein urmylation"/>
    <property type="evidence" value="ECO:0007669"/>
    <property type="project" value="TreeGrafter"/>
</dbReference>
<accession>A0AAV4CU09</accession>
<feature type="active site" description="Cysteine persulfide intermediate; for sulfurtransferase activity" evidence="11">
    <location>
        <position position="450"/>
    </location>
</feature>
<evidence type="ECO:0000256" key="5">
    <source>
        <dbReference type="ARBA" id="ARBA00022723"/>
    </source>
</evidence>
<feature type="coiled-coil region" evidence="12">
    <location>
        <begin position="11"/>
        <end position="38"/>
    </location>
</feature>
<reference evidence="14 15" key="1">
    <citation type="journal article" date="2021" name="Elife">
        <title>Chloroplast acquisition without the gene transfer in kleptoplastic sea slugs, Plakobranchus ocellatus.</title>
        <authorList>
            <person name="Maeda T."/>
            <person name="Takahashi S."/>
            <person name="Yoshida T."/>
            <person name="Shimamura S."/>
            <person name="Takaki Y."/>
            <person name="Nagai Y."/>
            <person name="Toyoda A."/>
            <person name="Suzuki Y."/>
            <person name="Arimoto A."/>
            <person name="Ishii H."/>
            <person name="Satoh N."/>
            <person name="Nishiyama T."/>
            <person name="Hasebe M."/>
            <person name="Maruyama T."/>
            <person name="Minagawa J."/>
            <person name="Obokata J."/>
            <person name="Shigenobu S."/>
        </authorList>
    </citation>
    <scope>NUCLEOTIDE SEQUENCE [LARGE SCALE GENOMIC DNA]</scope>
</reference>
<feature type="domain" description="Rhodanese" evidence="13">
    <location>
        <begin position="358"/>
        <end position="505"/>
    </location>
</feature>
<dbReference type="GO" id="GO:0002143">
    <property type="term" value="P:tRNA wobble position uridine thiolation"/>
    <property type="evidence" value="ECO:0007669"/>
    <property type="project" value="InterPro"/>
</dbReference>
<evidence type="ECO:0000256" key="2">
    <source>
        <dbReference type="ARBA" id="ARBA00022490"/>
    </source>
</evidence>
<dbReference type="InterPro" id="IPR028885">
    <property type="entry name" value="MOCS3/Uba4"/>
</dbReference>
<dbReference type="EC" id="2.7.7.-" evidence="11"/>
<keyword evidence="5 11" id="KW-0479">Metal-binding</keyword>
<dbReference type="NCBIfam" id="NF004281">
    <property type="entry name" value="PRK05690.1"/>
    <property type="match status" value="1"/>
</dbReference>
<feature type="binding site" evidence="11">
    <location>
        <begin position="189"/>
        <end position="190"/>
    </location>
    <ligand>
        <name>ATP</name>
        <dbReference type="ChEBI" id="CHEBI:30616"/>
    </ligand>
</feature>
<evidence type="ECO:0000256" key="12">
    <source>
        <dbReference type="SAM" id="Coils"/>
    </source>
</evidence>
<keyword evidence="9 11" id="KW-0501">Molybdenum cofactor biosynthesis</keyword>
<comment type="pathway">
    <text evidence="11">tRNA modification; 5-methoxycarbonylmethyl-2-thiouridine-tRNA biosynthesis.</text>
</comment>
<dbReference type="Gene3D" id="3.40.250.10">
    <property type="entry name" value="Rhodanese-like domain"/>
    <property type="match status" value="1"/>
</dbReference>
<dbReference type="HAMAP" id="MF_03049">
    <property type="entry name" value="MOCS3_Uba4"/>
    <property type="match status" value="1"/>
</dbReference>
<keyword evidence="7 11" id="KW-0862">Zinc</keyword>
<dbReference type="Proteomes" id="UP000735302">
    <property type="component" value="Unassembled WGS sequence"/>
</dbReference>
<evidence type="ECO:0000256" key="4">
    <source>
        <dbReference type="ARBA" id="ARBA00022694"/>
    </source>
</evidence>
<keyword evidence="10 11" id="KW-0511">Multifunctional enzyme</keyword>
<dbReference type="CDD" id="cd00757">
    <property type="entry name" value="ThiF_MoeB_HesA_family"/>
    <property type="match status" value="1"/>
</dbReference>
<dbReference type="Gene3D" id="3.40.50.720">
    <property type="entry name" value="NAD(P)-binding Rossmann-like Domain"/>
    <property type="match status" value="1"/>
</dbReference>
<dbReference type="PROSITE" id="PS50206">
    <property type="entry name" value="RHODANESE_3"/>
    <property type="match status" value="1"/>
</dbReference>
<comment type="similarity">
    <text evidence="11">In the N-terminal section; belongs to the HesA/MoeB/ThiF family. UBA4 subfamily.</text>
</comment>
<feature type="binding site" evidence="11">
    <location>
        <begin position="128"/>
        <end position="132"/>
    </location>
    <ligand>
        <name>ATP</name>
        <dbReference type="ChEBI" id="CHEBI:30616"/>
    </ligand>
</feature>
<dbReference type="GO" id="GO:0005829">
    <property type="term" value="C:cytosol"/>
    <property type="evidence" value="ECO:0007669"/>
    <property type="project" value="UniProtKB-SubCell"/>
</dbReference>
<keyword evidence="3 11" id="KW-0808">Transferase</keyword>
<dbReference type="PANTHER" id="PTHR10953:SF102">
    <property type="entry name" value="ADENYLYLTRANSFERASE AND SULFURTRANSFERASE MOCS3"/>
    <property type="match status" value="1"/>
</dbReference>